<reference evidence="2" key="2">
    <citation type="submission" date="2019-06" db="EMBL/GenBank/DDBJ databases">
        <title>Co-occurence of chitin degradation, pigmentation and bioactivity in marine Pseudoalteromonas.</title>
        <authorList>
            <person name="Sonnenschein E.C."/>
            <person name="Bech P.K."/>
        </authorList>
    </citation>
    <scope>NUCLEOTIDE SEQUENCE [LARGE SCALE GENOMIC DNA]</scope>
    <source>
        <strain evidence="2">S1189</strain>
    </source>
</reference>
<dbReference type="OrthoDB" id="6297245at2"/>
<accession>A0A5S3YQC3</accession>
<sequence>MTRLLPLLFLSPFVFAENKLFEKAAECSALPDNKQLVVKSSIKSLKKEWEELTENVTSKALARAFEELKRLDSDYQVEHIFFEKITEDKSGVETKHVKARLLLNAVKDCKQENRTIASNEVHKLNTLEFNIGNASTLTLNISPPLRAKRELKLNDTSISNEKVFGAKFGQSFESVEAQYGRFSLVWPLGKNKLALLGRNHAFYFENNALSGYRYSSSLLPVPLNNKIEIVSENVSLEVKNGDAVNLADGISESELKSLKQEFKHLEFLSVGDAINNETILKVESLAIGKVNFGLSKLDLSCINANNISELPNLDSLNLIDFFDQKGKRNLLSGCNQQFVFSARGHLRAIELLEPWSVNNSMLFASEPSLNAFGNWRLFGLEKDVTLKQLKKLGKINVFMGVAEFSSSDGGWSGNFYLDDNRLVSGEIEVHTF</sequence>
<dbReference type="EMBL" id="PNCM01000045">
    <property type="protein sequence ID" value="TMP78090.1"/>
    <property type="molecule type" value="Genomic_DNA"/>
</dbReference>
<organism evidence="1 2">
    <name type="scientific">Pseudoalteromonas phenolica</name>
    <dbReference type="NCBI Taxonomy" id="161398"/>
    <lineage>
        <taxon>Bacteria</taxon>
        <taxon>Pseudomonadati</taxon>
        <taxon>Pseudomonadota</taxon>
        <taxon>Gammaproteobacteria</taxon>
        <taxon>Alteromonadales</taxon>
        <taxon>Pseudoalteromonadaceae</taxon>
        <taxon>Pseudoalteromonas</taxon>
    </lineage>
</organism>
<dbReference type="Proteomes" id="UP000307362">
    <property type="component" value="Unassembled WGS sequence"/>
</dbReference>
<gene>
    <name evidence="1" type="ORF">CWB73_17760</name>
</gene>
<evidence type="ECO:0000313" key="2">
    <source>
        <dbReference type="Proteomes" id="UP000307362"/>
    </source>
</evidence>
<name>A0A5S3YQC3_9GAMM</name>
<evidence type="ECO:0000313" key="1">
    <source>
        <dbReference type="EMBL" id="TMP78090.1"/>
    </source>
</evidence>
<proteinExistence type="predicted"/>
<dbReference type="PROSITE" id="PS51450">
    <property type="entry name" value="LRR"/>
    <property type="match status" value="1"/>
</dbReference>
<reference evidence="1 2" key="1">
    <citation type="submission" date="2017-12" db="EMBL/GenBank/DDBJ databases">
        <authorList>
            <person name="Paulsen S."/>
            <person name="Gram L.K."/>
        </authorList>
    </citation>
    <scope>NUCLEOTIDE SEQUENCE [LARGE SCALE GENOMIC DNA]</scope>
    <source>
        <strain evidence="1 2">S1189</strain>
    </source>
</reference>
<comment type="caution">
    <text evidence="1">The sequence shown here is derived from an EMBL/GenBank/DDBJ whole genome shotgun (WGS) entry which is preliminary data.</text>
</comment>
<dbReference type="RefSeq" id="WP_138568815.1">
    <property type="nucleotide sequence ID" value="NZ_PNCM01000045.1"/>
</dbReference>
<dbReference type="InterPro" id="IPR001611">
    <property type="entry name" value="Leu-rich_rpt"/>
</dbReference>
<protein>
    <submittedName>
        <fullName evidence="1">Uncharacterized protein</fullName>
    </submittedName>
</protein>
<dbReference type="AlphaFoldDB" id="A0A5S3YQC3"/>